<dbReference type="AlphaFoldDB" id="A0A4Z0H7A0"/>
<protein>
    <recommendedName>
        <fullName evidence="4">Right handed beta helix domain-containing protein</fullName>
    </recommendedName>
</protein>
<feature type="domain" description="Right handed beta helix" evidence="4">
    <location>
        <begin position="105"/>
        <end position="188"/>
    </location>
</feature>
<dbReference type="OrthoDB" id="339817at2"/>
<evidence type="ECO:0000256" key="1">
    <source>
        <dbReference type="ARBA" id="ARBA00022737"/>
    </source>
</evidence>
<dbReference type="PANTHER" id="PTHR22990">
    <property type="entry name" value="F-BOX ONLY PROTEIN"/>
    <property type="match status" value="1"/>
</dbReference>
<keyword evidence="1" id="KW-0677">Repeat</keyword>
<name>A0A4Z0H7A0_9ACTN</name>
<dbReference type="InterPro" id="IPR051550">
    <property type="entry name" value="SCF-Subunits/Alg-Epimerases"/>
</dbReference>
<gene>
    <name evidence="5" type="ORF">E4099_13530</name>
</gene>
<feature type="domain" description="Right handed beta helix" evidence="4">
    <location>
        <begin position="194"/>
        <end position="301"/>
    </location>
</feature>
<dbReference type="InterPro" id="IPR039448">
    <property type="entry name" value="Beta_helix"/>
</dbReference>
<dbReference type="Gene3D" id="2.160.20.10">
    <property type="entry name" value="Single-stranded right-handed beta-helix, Pectin lyase-like"/>
    <property type="match status" value="1"/>
</dbReference>
<dbReference type="InterPro" id="IPR006626">
    <property type="entry name" value="PbH1"/>
</dbReference>
<comment type="caution">
    <text evidence="5">The sequence shown here is derived from an EMBL/GenBank/DDBJ whole genome shotgun (WGS) entry which is preliminary data.</text>
</comment>
<dbReference type="Proteomes" id="UP000297948">
    <property type="component" value="Unassembled WGS sequence"/>
</dbReference>
<dbReference type="InterPro" id="IPR011050">
    <property type="entry name" value="Pectin_lyase_fold/virulence"/>
</dbReference>
<proteinExistence type="predicted"/>
<evidence type="ECO:0000256" key="3">
    <source>
        <dbReference type="SAM" id="SignalP"/>
    </source>
</evidence>
<dbReference type="RefSeq" id="WP_135339278.1">
    <property type="nucleotide sequence ID" value="NZ_JBHLTX010000025.1"/>
</dbReference>
<feature type="chain" id="PRO_5021325060" description="Right handed beta helix domain-containing protein" evidence="3">
    <location>
        <begin position="29"/>
        <end position="362"/>
    </location>
</feature>
<feature type="signal peptide" evidence="3">
    <location>
        <begin position="1"/>
        <end position="28"/>
    </location>
</feature>
<dbReference type="InterPro" id="IPR012334">
    <property type="entry name" value="Pectin_lyas_fold"/>
</dbReference>
<sequence length="362" mass="37702">MYIRKLRPLAPLAALAVLEVAAMPAAFADPGHDGHVRVVHPGESIQAAVDAARPGDTVMIAPGHYQESVRIGVSGLTLSGTGPATVISPAPKSTTKAAAADDCAAAGHGICVTGTPAEPVSRVSIRALTVSGFAKDGIHANRTDRMSVSGVRVEHNGQQGISQERSTRGRLTGNTSRDNGQSGIFLANMTDSEGGAIDTRGAVIAHNRLTGNRIGVVIRRARELSVEDNAIHDNCGGVFVVGDESTPRAGSLDVHDNQVEHNNRYCPASGRLPYIQGTGILLTGAEDTRVTDNQVRGNTGASPMSGGVVLFKSVVGAPNTRNVIRDNEVVDNRPADLADPERSPGNVLTGNRCGRSLPEGWC</sequence>
<dbReference type="EMBL" id="SRID01000102">
    <property type="protein sequence ID" value="TGB09570.1"/>
    <property type="molecule type" value="Genomic_DNA"/>
</dbReference>
<evidence type="ECO:0000256" key="2">
    <source>
        <dbReference type="SAM" id="MobiDB-lite"/>
    </source>
</evidence>
<reference evidence="5 6" key="1">
    <citation type="submission" date="2019-03" db="EMBL/GenBank/DDBJ databases">
        <authorList>
            <person name="Gonzalez-Pimentel J.L."/>
        </authorList>
    </citation>
    <scope>NUCLEOTIDE SEQUENCE [LARGE SCALE GENOMIC DNA]</scope>
    <source>
        <strain evidence="5 6">JCM 31289</strain>
    </source>
</reference>
<dbReference type="SUPFAM" id="SSF51126">
    <property type="entry name" value="Pectin lyase-like"/>
    <property type="match status" value="1"/>
</dbReference>
<feature type="region of interest" description="Disordered" evidence="2">
    <location>
        <begin position="152"/>
        <end position="183"/>
    </location>
</feature>
<feature type="compositionally biased region" description="Polar residues" evidence="2">
    <location>
        <begin position="172"/>
        <end position="182"/>
    </location>
</feature>
<dbReference type="Pfam" id="PF13229">
    <property type="entry name" value="Beta_helix"/>
    <property type="match status" value="2"/>
</dbReference>
<keyword evidence="6" id="KW-1185">Reference proteome</keyword>
<evidence type="ECO:0000259" key="4">
    <source>
        <dbReference type="Pfam" id="PF13229"/>
    </source>
</evidence>
<accession>A0A4Z0H7A0</accession>
<evidence type="ECO:0000313" key="6">
    <source>
        <dbReference type="Proteomes" id="UP000297948"/>
    </source>
</evidence>
<organism evidence="5 6">
    <name type="scientific">Streptomyces palmae</name>
    <dbReference type="NCBI Taxonomy" id="1701085"/>
    <lineage>
        <taxon>Bacteria</taxon>
        <taxon>Bacillati</taxon>
        <taxon>Actinomycetota</taxon>
        <taxon>Actinomycetes</taxon>
        <taxon>Kitasatosporales</taxon>
        <taxon>Streptomycetaceae</taxon>
        <taxon>Streptomyces</taxon>
    </lineage>
</organism>
<keyword evidence="3" id="KW-0732">Signal</keyword>
<dbReference type="PANTHER" id="PTHR22990:SF15">
    <property type="entry name" value="F-BOX ONLY PROTEIN 10"/>
    <property type="match status" value="1"/>
</dbReference>
<evidence type="ECO:0000313" key="5">
    <source>
        <dbReference type="EMBL" id="TGB09570.1"/>
    </source>
</evidence>
<dbReference type="SMART" id="SM00710">
    <property type="entry name" value="PbH1"/>
    <property type="match status" value="8"/>
</dbReference>